<reference evidence="5" key="1">
    <citation type="journal article" date="2020" name="Stud. Mycol.">
        <title>101 Dothideomycetes genomes: a test case for predicting lifestyles and emergence of pathogens.</title>
        <authorList>
            <person name="Haridas S."/>
            <person name="Albert R."/>
            <person name="Binder M."/>
            <person name="Bloem J."/>
            <person name="Labutti K."/>
            <person name="Salamov A."/>
            <person name="Andreopoulos B."/>
            <person name="Baker S."/>
            <person name="Barry K."/>
            <person name="Bills G."/>
            <person name="Bluhm B."/>
            <person name="Cannon C."/>
            <person name="Castanera R."/>
            <person name="Culley D."/>
            <person name="Daum C."/>
            <person name="Ezra D."/>
            <person name="Gonzalez J."/>
            <person name="Henrissat B."/>
            <person name="Kuo A."/>
            <person name="Liang C."/>
            <person name="Lipzen A."/>
            <person name="Lutzoni F."/>
            <person name="Magnuson J."/>
            <person name="Mondo S."/>
            <person name="Nolan M."/>
            <person name="Ohm R."/>
            <person name="Pangilinan J."/>
            <person name="Park H.-J."/>
            <person name="Ramirez L."/>
            <person name="Alfaro M."/>
            <person name="Sun H."/>
            <person name="Tritt A."/>
            <person name="Yoshinaga Y."/>
            <person name="Zwiers L.-H."/>
            <person name="Turgeon B."/>
            <person name="Goodwin S."/>
            <person name="Spatafora J."/>
            <person name="Crous P."/>
            <person name="Grigoriev I."/>
        </authorList>
    </citation>
    <scope>NUCLEOTIDE SEQUENCE</scope>
    <source>
        <strain evidence="5">CBS 379.55</strain>
    </source>
</reference>
<dbReference type="Pfam" id="PF12796">
    <property type="entry name" value="Ank_2"/>
    <property type="match status" value="1"/>
</dbReference>
<organism evidence="5 6">
    <name type="scientific">Westerdykella ornata</name>
    <dbReference type="NCBI Taxonomy" id="318751"/>
    <lineage>
        <taxon>Eukaryota</taxon>
        <taxon>Fungi</taxon>
        <taxon>Dikarya</taxon>
        <taxon>Ascomycota</taxon>
        <taxon>Pezizomycotina</taxon>
        <taxon>Dothideomycetes</taxon>
        <taxon>Pleosporomycetidae</taxon>
        <taxon>Pleosporales</taxon>
        <taxon>Sporormiaceae</taxon>
        <taxon>Westerdykella</taxon>
    </lineage>
</organism>
<dbReference type="PROSITE" id="PS50012">
    <property type="entry name" value="RCC1_3"/>
    <property type="match status" value="1"/>
</dbReference>
<feature type="region of interest" description="Disordered" evidence="3">
    <location>
        <begin position="38"/>
        <end position="78"/>
    </location>
</feature>
<feature type="compositionally biased region" description="Polar residues" evidence="3">
    <location>
        <begin position="1296"/>
        <end position="1307"/>
    </location>
</feature>
<dbReference type="PROSITE" id="PS50097">
    <property type="entry name" value="BTB"/>
    <property type="match status" value="1"/>
</dbReference>
<dbReference type="SUPFAM" id="SSF48403">
    <property type="entry name" value="Ankyrin repeat"/>
    <property type="match status" value="1"/>
</dbReference>
<evidence type="ECO:0000256" key="3">
    <source>
        <dbReference type="SAM" id="MobiDB-lite"/>
    </source>
</evidence>
<feature type="compositionally biased region" description="Polar residues" evidence="3">
    <location>
        <begin position="719"/>
        <end position="732"/>
    </location>
</feature>
<feature type="region of interest" description="Disordered" evidence="3">
    <location>
        <begin position="1162"/>
        <end position="1187"/>
    </location>
</feature>
<feature type="compositionally biased region" description="Basic and acidic residues" evidence="3">
    <location>
        <begin position="1520"/>
        <end position="1533"/>
    </location>
</feature>
<proteinExistence type="predicted"/>
<evidence type="ECO:0000259" key="4">
    <source>
        <dbReference type="PROSITE" id="PS50097"/>
    </source>
</evidence>
<gene>
    <name evidence="5" type="ORF">EI97DRAFT_376461</name>
</gene>
<dbReference type="Gene3D" id="1.25.40.20">
    <property type="entry name" value="Ankyrin repeat-containing domain"/>
    <property type="match status" value="1"/>
</dbReference>
<protein>
    <recommendedName>
        <fullName evidence="4">BTB domain-containing protein</fullName>
    </recommendedName>
</protein>
<feature type="compositionally biased region" description="Low complexity" evidence="3">
    <location>
        <begin position="1369"/>
        <end position="1387"/>
    </location>
</feature>
<dbReference type="Proteomes" id="UP000800097">
    <property type="component" value="Unassembled WGS sequence"/>
</dbReference>
<dbReference type="SUPFAM" id="SSF50985">
    <property type="entry name" value="RCC1/BLIP-II"/>
    <property type="match status" value="1"/>
</dbReference>
<feature type="domain" description="BTB" evidence="4">
    <location>
        <begin position="911"/>
        <end position="982"/>
    </location>
</feature>
<evidence type="ECO:0000313" key="5">
    <source>
        <dbReference type="EMBL" id="KAF2276699.1"/>
    </source>
</evidence>
<dbReference type="RefSeq" id="XP_033654238.1">
    <property type="nucleotide sequence ID" value="XM_033795559.1"/>
</dbReference>
<feature type="compositionally biased region" description="Polar residues" evidence="3">
    <location>
        <begin position="1412"/>
        <end position="1429"/>
    </location>
</feature>
<feature type="repeat" description="RCC1" evidence="2">
    <location>
        <begin position="389"/>
        <end position="449"/>
    </location>
</feature>
<feature type="region of interest" description="Disordered" evidence="3">
    <location>
        <begin position="712"/>
        <end position="737"/>
    </location>
</feature>
<feature type="compositionally biased region" description="Polar residues" evidence="3">
    <location>
        <begin position="40"/>
        <end position="53"/>
    </location>
</feature>
<feature type="compositionally biased region" description="Basic residues" evidence="3">
    <location>
        <begin position="1534"/>
        <end position="1550"/>
    </location>
</feature>
<feature type="region of interest" description="Disordered" evidence="3">
    <location>
        <begin position="1520"/>
        <end position="1632"/>
    </location>
</feature>
<evidence type="ECO:0000256" key="2">
    <source>
        <dbReference type="PROSITE-ProRule" id="PRU00235"/>
    </source>
</evidence>
<keyword evidence="1" id="KW-0677">Repeat</keyword>
<name>A0A6A6JP30_WESOR</name>
<dbReference type="InterPro" id="IPR000408">
    <property type="entry name" value="Reg_chr_condens"/>
</dbReference>
<dbReference type="Pfam" id="PF13540">
    <property type="entry name" value="RCC1_2"/>
    <property type="match status" value="1"/>
</dbReference>
<evidence type="ECO:0000256" key="1">
    <source>
        <dbReference type="ARBA" id="ARBA00022737"/>
    </source>
</evidence>
<feature type="compositionally biased region" description="Polar residues" evidence="3">
    <location>
        <begin position="1244"/>
        <end position="1257"/>
    </location>
</feature>
<dbReference type="InterPro" id="IPR051625">
    <property type="entry name" value="Signaling_Regulatory_Domain"/>
</dbReference>
<dbReference type="InterPro" id="IPR036770">
    <property type="entry name" value="Ankyrin_rpt-contain_sf"/>
</dbReference>
<feature type="compositionally biased region" description="Polar residues" evidence="3">
    <location>
        <begin position="1436"/>
        <end position="1449"/>
    </location>
</feature>
<feature type="region of interest" description="Disordered" evidence="3">
    <location>
        <begin position="1200"/>
        <end position="1470"/>
    </location>
</feature>
<feature type="compositionally biased region" description="Basic and acidic residues" evidence="3">
    <location>
        <begin position="1581"/>
        <end position="1597"/>
    </location>
</feature>
<feature type="region of interest" description="Disordered" evidence="3">
    <location>
        <begin position="193"/>
        <end position="222"/>
    </location>
</feature>
<feature type="compositionally biased region" description="Gly residues" evidence="3">
    <location>
        <begin position="1598"/>
        <end position="1608"/>
    </location>
</feature>
<keyword evidence="6" id="KW-1185">Reference proteome</keyword>
<dbReference type="SMART" id="SM00225">
    <property type="entry name" value="BTB"/>
    <property type="match status" value="1"/>
</dbReference>
<dbReference type="Gene3D" id="3.30.710.10">
    <property type="entry name" value="Potassium Channel Kv1.1, Chain A"/>
    <property type="match status" value="2"/>
</dbReference>
<accession>A0A6A6JP30</accession>
<feature type="compositionally biased region" description="Basic and acidic residues" evidence="3">
    <location>
        <begin position="207"/>
        <end position="221"/>
    </location>
</feature>
<dbReference type="PANTHER" id="PTHR22872:SF2">
    <property type="entry name" value="INHIBITOR OF BRUTON TYROSINE KINASE"/>
    <property type="match status" value="1"/>
</dbReference>
<dbReference type="InterPro" id="IPR000210">
    <property type="entry name" value="BTB/POZ_dom"/>
</dbReference>
<dbReference type="EMBL" id="ML986492">
    <property type="protein sequence ID" value="KAF2276699.1"/>
    <property type="molecule type" value="Genomic_DNA"/>
</dbReference>
<dbReference type="InterPro" id="IPR002110">
    <property type="entry name" value="Ankyrin_rpt"/>
</dbReference>
<feature type="compositionally biased region" description="Polar residues" evidence="3">
    <location>
        <begin position="1391"/>
        <end position="1402"/>
    </location>
</feature>
<dbReference type="InterPro" id="IPR011333">
    <property type="entry name" value="SKP1/BTB/POZ_sf"/>
</dbReference>
<sequence length="1632" mass="177914">MSGYLWKYYLEDDLDSFRHVLGHTTYTARAATQKGIAGWQGTSHGHDVNSSPGSHVASPISSIKGRRNQGQPPVSLTRADINSRDNVGMTILHHAASSTSPNALGFAQALLEHPLVDLYIQDAENGWTPLHRALYFGNIATARLILRRDTKDILGHGSGGYNHHARGLVKIKDKEGYGPLDLYSLTIKDRTLNPQDTVEIDPDSDDEAHGDSGDRDEDSTKNHVAPQVLLKGDEVFTFGSNKNITLGFGDEDDRQFPERIMLRRPDHLLQRFYQEHREARSKILNSLNSSHHDFGGEPPKAVTDLPVHIRNTPIVIQDVQMSKLHTAILTTDPVANLHICGHGPGGRLGTGNETTRYQFACIEGGGLGHKKVSAVALGQNHTLAITDEGEIFSWGSGAYGQLGYSLPKPSLKDDDPVSTLPRQIFGPLKREIVIGIAASRIHSVAHTSSSLYTFGKNEGQLGIVDSDARSLELQTTPRRIAASLFSSAISSVSAIEGATICLLENHEVWVFANYGYAKLSFPLEGFTNYFLKESWLTTKYDKTPNRITKVTSAGDTICALATSGEVFTVTLNRFTSEASTSTTNPKQIRGAFSTPHRIWAAKSGHMAARDVEVDQDGSIILATQSGSVWRRTKRATLKNATASGTGEYKPKDYKFLRVPGLTRVVAVRASAFGAYAAVRKDCDVTKTQIGVDEPKLWNDVASLLSFGDLSTYGERSDDGNPTPSFRQSSSSRVGPLHGRALRSKDLEDEVAALIAKTLSSGRVYDMELGSTVSDIRIPVHEFVISGRSRPFREFMAEFRSQEADFVVPELLTITREGGKPVVLLHGSDFLTVFNLVVYAYTDTVVDFWNTTRQFPTMAARYRAVRTELMKVASRLELLRLEPAVRQMVQPIRSMDSDFRLALDDASYGNSGDVIVELADGEMLLHSAMLCQRCPFFQGLFGGRAGGQWLSGRRTDDSPHIRIDLTHVEMHLFELVVRHIYTDAGEEIFDDVTSEDLNDFLALEELFDHVMDVMGVANELMLDRLSQICQRLIGRYVNARNVCSLLNAIAPSSVAEFKDAALEYVCLSLEAVLQNGSLDELDEDLLLELNEVVRDNQLANLPFVKSGRAEALLFDKYPELAERIERGKRAKIDAIVLSNKFAENEGLASTSFRAQSLEEISSSPLRQRAKRRASRDAKAAESPALTPQLKAKGSVADLIFDMSDGGEEGDAATQNDRIPAPRFTAAPTKPSLKSPLLSPEERASPSASRSTLLNTPPSSRLPPPAVAPTTTQTRTPDRPWGAIPLGGDRLGLKDIMSQASSSSPSNLTLGLREQSKGEGASGSFKMSQKERKRLQQAQQLGQSEKAQPAPPSVSPWQAMSKRKLTPSPGPSSSLTTKPSAQKAPAQAANTPGGPSTPQLTMRQTIAKGGAAAKQTNQPRQETPRSASTKIQTEHRPSSANGPGMSVSTAPIPTPRSVRHIPLPSHSPTSPSLHLTMEEILYQQEAEKAYIRDAAAKRSLQEIQQEQEFQQWWDQESRRVMLEEEQRKRAEERAARNARGRGRSGRGRGKGKEKKDGEAAAPAAANHAPAEASAPAQTSSRPEGGERGRGRGRGHKGERGGAGGGRGGRGQAPPRESTATHQPAVGRAKVGSQA</sequence>
<dbReference type="Gene3D" id="2.130.10.30">
    <property type="entry name" value="Regulator of chromosome condensation 1/beta-lactamase-inhibitor protein II"/>
    <property type="match status" value="1"/>
</dbReference>
<dbReference type="SUPFAM" id="SSF54695">
    <property type="entry name" value="POZ domain"/>
    <property type="match status" value="1"/>
</dbReference>
<dbReference type="PANTHER" id="PTHR22872">
    <property type="entry name" value="BTK-BINDING PROTEIN-RELATED"/>
    <property type="match status" value="1"/>
</dbReference>
<dbReference type="GeneID" id="54548734"/>
<dbReference type="PRINTS" id="PR00633">
    <property type="entry name" value="RCCNDNSATION"/>
</dbReference>
<feature type="compositionally biased region" description="Polar residues" evidence="3">
    <location>
        <begin position="1334"/>
        <end position="1344"/>
    </location>
</feature>
<evidence type="ECO:0000313" key="6">
    <source>
        <dbReference type="Proteomes" id="UP000800097"/>
    </source>
</evidence>
<feature type="compositionally biased region" description="Low complexity" evidence="3">
    <location>
        <begin position="1460"/>
        <end position="1470"/>
    </location>
</feature>
<dbReference type="SMART" id="SM00248">
    <property type="entry name" value="ANK"/>
    <property type="match status" value="2"/>
</dbReference>
<feature type="compositionally biased region" description="Low complexity" evidence="3">
    <location>
        <begin position="1557"/>
        <end position="1574"/>
    </location>
</feature>
<dbReference type="OrthoDB" id="1893551at2759"/>
<dbReference type="InterPro" id="IPR009091">
    <property type="entry name" value="RCC1/BLIP-II"/>
</dbReference>
<dbReference type="CDD" id="cd18186">
    <property type="entry name" value="BTB_POZ_ZBTB_KLHL-like"/>
    <property type="match status" value="1"/>
</dbReference>